<dbReference type="EMBL" id="KV442021">
    <property type="protein sequence ID" value="OAQ33415.1"/>
    <property type="molecule type" value="Genomic_DNA"/>
</dbReference>
<evidence type="ECO:0000256" key="1">
    <source>
        <dbReference type="SAM" id="SignalP"/>
    </source>
</evidence>
<feature type="chain" id="PRO_5008276637" description="Secreted protein" evidence="1">
    <location>
        <begin position="20"/>
        <end position="78"/>
    </location>
</feature>
<dbReference type="Proteomes" id="UP000078512">
    <property type="component" value="Unassembled WGS sequence"/>
</dbReference>
<dbReference type="AlphaFoldDB" id="A0A197K7F0"/>
<accession>A0A197K7F0</accession>
<feature type="signal peptide" evidence="1">
    <location>
        <begin position="1"/>
        <end position="19"/>
    </location>
</feature>
<organism evidence="2 3">
    <name type="scientific">Linnemannia elongata AG-77</name>
    <dbReference type="NCBI Taxonomy" id="1314771"/>
    <lineage>
        <taxon>Eukaryota</taxon>
        <taxon>Fungi</taxon>
        <taxon>Fungi incertae sedis</taxon>
        <taxon>Mucoromycota</taxon>
        <taxon>Mortierellomycotina</taxon>
        <taxon>Mortierellomycetes</taxon>
        <taxon>Mortierellales</taxon>
        <taxon>Mortierellaceae</taxon>
        <taxon>Linnemannia</taxon>
    </lineage>
</organism>
<name>A0A197K7F0_9FUNG</name>
<protein>
    <recommendedName>
        <fullName evidence="4">Secreted protein</fullName>
    </recommendedName>
</protein>
<reference evidence="2 3" key="1">
    <citation type="submission" date="2016-05" db="EMBL/GenBank/DDBJ databases">
        <title>Genome sequencing reveals origins of a unique bacterial endosymbiosis in the earliest lineages of terrestrial Fungi.</title>
        <authorList>
            <consortium name="DOE Joint Genome Institute"/>
            <person name="Uehling J."/>
            <person name="Gryganskyi A."/>
            <person name="Hameed K."/>
            <person name="Tschaplinski T."/>
            <person name="Misztal P."/>
            <person name="Wu S."/>
            <person name="Desiro A."/>
            <person name="Vande Pol N."/>
            <person name="Du Z.-Y."/>
            <person name="Zienkiewicz A."/>
            <person name="Zienkiewicz K."/>
            <person name="Morin E."/>
            <person name="Tisserant E."/>
            <person name="Splivallo R."/>
            <person name="Hainaut M."/>
            <person name="Henrissat B."/>
            <person name="Ohm R."/>
            <person name="Kuo A."/>
            <person name="Yan J."/>
            <person name="Lipzen A."/>
            <person name="Nolan M."/>
            <person name="Labutti K."/>
            <person name="Barry K."/>
            <person name="Goldstein A."/>
            <person name="Labbe J."/>
            <person name="Schadt C."/>
            <person name="Tuskan G."/>
            <person name="Grigoriev I."/>
            <person name="Martin F."/>
            <person name="Vilgalys R."/>
            <person name="Bonito G."/>
        </authorList>
    </citation>
    <scope>NUCLEOTIDE SEQUENCE [LARGE SCALE GENOMIC DNA]</scope>
    <source>
        <strain evidence="2 3">AG-77</strain>
    </source>
</reference>
<evidence type="ECO:0000313" key="2">
    <source>
        <dbReference type="EMBL" id="OAQ33415.1"/>
    </source>
</evidence>
<sequence>MHCIFFFFFISFPSPPCLAHFIFFLKRRVSRFRKLAQHNTTELLWSVYKEGGVEDEEGYKQSSGRADTHLGTIARIRR</sequence>
<keyword evidence="3" id="KW-1185">Reference proteome</keyword>
<evidence type="ECO:0008006" key="4">
    <source>
        <dbReference type="Google" id="ProtNLM"/>
    </source>
</evidence>
<keyword evidence="1" id="KW-0732">Signal</keyword>
<gene>
    <name evidence="2" type="ORF">K457DRAFT_134536</name>
</gene>
<proteinExistence type="predicted"/>
<evidence type="ECO:0000313" key="3">
    <source>
        <dbReference type="Proteomes" id="UP000078512"/>
    </source>
</evidence>